<sequence>MSAFREERAIAKKLEILRTAANLFNRNGYFQTTIEDLANELRLTKGAIYYYVESKEDLLFQCHTLVATECIERIKEIAKSNKTPVEKLEAAMESLIMLMVEDDAVFSVVNRANMLSGDMRAEALRQRDEYESIFQSIIEEGITEGYFHSENKKLAKLLILGAINSIPYWFKKQDEESDQEVVKFFSQNLIKMVMK</sequence>
<dbReference type="Pfam" id="PF00440">
    <property type="entry name" value="TetR_N"/>
    <property type="match status" value="1"/>
</dbReference>
<proteinExistence type="predicted"/>
<evidence type="ECO:0000256" key="3">
    <source>
        <dbReference type="PROSITE-ProRule" id="PRU00335"/>
    </source>
</evidence>
<organism evidence="5 6">
    <name type="scientific">Lysinibacillus xylanilyticus</name>
    <dbReference type="NCBI Taxonomy" id="582475"/>
    <lineage>
        <taxon>Bacteria</taxon>
        <taxon>Bacillati</taxon>
        <taxon>Bacillota</taxon>
        <taxon>Bacilli</taxon>
        <taxon>Bacillales</taxon>
        <taxon>Bacillaceae</taxon>
        <taxon>Lysinibacillus</taxon>
    </lineage>
</organism>
<dbReference type="Pfam" id="PF17932">
    <property type="entry name" value="TetR_C_24"/>
    <property type="match status" value="1"/>
</dbReference>
<evidence type="ECO:0000259" key="4">
    <source>
        <dbReference type="PROSITE" id="PS50977"/>
    </source>
</evidence>
<gene>
    <name evidence="5" type="ORF">AB1300_10315</name>
</gene>
<dbReference type="InterPro" id="IPR001647">
    <property type="entry name" value="HTH_TetR"/>
</dbReference>
<evidence type="ECO:0000313" key="6">
    <source>
        <dbReference type="Proteomes" id="UP001558534"/>
    </source>
</evidence>
<dbReference type="PROSITE" id="PS01081">
    <property type="entry name" value="HTH_TETR_1"/>
    <property type="match status" value="1"/>
</dbReference>
<feature type="domain" description="HTH tetR-type" evidence="4">
    <location>
        <begin position="10"/>
        <end position="70"/>
    </location>
</feature>
<dbReference type="PANTHER" id="PTHR43479:SF11">
    <property type="entry name" value="ACREF_ENVCD OPERON REPRESSOR-RELATED"/>
    <property type="match status" value="1"/>
</dbReference>
<dbReference type="SUPFAM" id="SSF48498">
    <property type="entry name" value="Tetracyclin repressor-like, C-terminal domain"/>
    <property type="match status" value="1"/>
</dbReference>
<dbReference type="InterPro" id="IPR009057">
    <property type="entry name" value="Homeodomain-like_sf"/>
</dbReference>
<dbReference type="PRINTS" id="PR00455">
    <property type="entry name" value="HTHTETR"/>
</dbReference>
<evidence type="ECO:0000256" key="2">
    <source>
        <dbReference type="ARBA" id="ARBA00023125"/>
    </source>
</evidence>
<dbReference type="InterPro" id="IPR050624">
    <property type="entry name" value="HTH-type_Tx_Regulator"/>
</dbReference>
<protein>
    <submittedName>
        <fullName evidence="5">TetR family transcriptional regulator</fullName>
    </submittedName>
</protein>
<dbReference type="PANTHER" id="PTHR43479">
    <property type="entry name" value="ACREF/ENVCD OPERON REPRESSOR-RELATED"/>
    <property type="match status" value="1"/>
</dbReference>
<reference evidence="5 6" key="1">
    <citation type="submission" date="2024-07" db="EMBL/GenBank/DDBJ databases">
        <title>Characterization of a bacterium isolated from hydrolysated instant sea cucumber by whole-genome sequencing and metabolomics.</title>
        <authorList>
            <person name="Luo X."/>
            <person name="Zhang Z."/>
            <person name="Zheng Z."/>
            <person name="Zhang W."/>
            <person name="Ming T."/>
            <person name="Jiao L."/>
            <person name="Su X."/>
            <person name="Kong F."/>
            <person name="Xu J."/>
        </authorList>
    </citation>
    <scope>NUCLEOTIDE SEQUENCE [LARGE SCALE GENOMIC DNA]</scope>
    <source>
        <strain evidence="5 6">XL-2024</strain>
    </source>
</reference>
<dbReference type="InterPro" id="IPR036271">
    <property type="entry name" value="Tet_transcr_reg_TetR-rel_C_sf"/>
</dbReference>
<dbReference type="Proteomes" id="UP001558534">
    <property type="component" value="Unassembled WGS sequence"/>
</dbReference>
<dbReference type="Gene3D" id="1.10.357.10">
    <property type="entry name" value="Tetracycline Repressor, domain 2"/>
    <property type="match status" value="1"/>
</dbReference>
<dbReference type="InterPro" id="IPR041490">
    <property type="entry name" value="KstR2_TetR_C"/>
</dbReference>
<dbReference type="InterPro" id="IPR023772">
    <property type="entry name" value="DNA-bd_HTH_TetR-type_CS"/>
</dbReference>
<dbReference type="PROSITE" id="PS50977">
    <property type="entry name" value="HTH_TETR_2"/>
    <property type="match status" value="1"/>
</dbReference>
<keyword evidence="2 3" id="KW-0238">DNA-binding</keyword>
<comment type="caution">
    <text evidence="5">The sequence shown here is derived from an EMBL/GenBank/DDBJ whole genome shotgun (WGS) entry which is preliminary data.</text>
</comment>
<feature type="DNA-binding region" description="H-T-H motif" evidence="3">
    <location>
        <begin position="33"/>
        <end position="52"/>
    </location>
</feature>
<keyword evidence="6" id="KW-1185">Reference proteome</keyword>
<dbReference type="Gene3D" id="1.10.10.60">
    <property type="entry name" value="Homeodomain-like"/>
    <property type="match status" value="1"/>
</dbReference>
<evidence type="ECO:0000256" key="1">
    <source>
        <dbReference type="ARBA" id="ARBA00022491"/>
    </source>
</evidence>
<accession>A0ABV3VXA0</accession>
<evidence type="ECO:0000313" key="5">
    <source>
        <dbReference type="EMBL" id="MEX3745529.1"/>
    </source>
</evidence>
<keyword evidence="1" id="KW-0678">Repressor</keyword>
<name>A0ABV3VXA0_9BACI</name>
<dbReference type="SUPFAM" id="SSF46689">
    <property type="entry name" value="Homeodomain-like"/>
    <property type="match status" value="1"/>
</dbReference>
<dbReference type="RefSeq" id="WP_368636404.1">
    <property type="nucleotide sequence ID" value="NZ_JBFRHK010000005.1"/>
</dbReference>
<dbReference type="EMBL" id="JBFRHK010000005">
    <property type="protein sequence ID" value="MEX3745529.1"/>
    <property type="molecule type" value="Genomic_DNA"/>
</dbReference>